<organism evidence="8 9">
    <name type="scientific">Exiguobacterium oxidotolerans</name>
    <dbReference type="NCBI Taxonomy" id="223958"/>
    <lineage>
        <taxon>Bacteria</taxon>
        <taxon>Bacillati</taxon>
        <taxon>Bacillota</taxon>
        <taxon>Bacilli</taxon>
        <taxon>Bacillales</taxon>
        <taxon>Bacillales Family XII. Incertae Sedis</taxon>
        <taxon>Exiguobacterium</taxon>
    </lineage>
</organism>
<feature type="transmembrane region" description="Helical" evidence="6">
    <location>
        <begin position="348"/>
        <end position="366"/>
    </location>
</feature>
<dbReference type="InterPro" id="IPR050545">
    <property type="entry name" value="Mycobact_MmpL"/>
</dbReference>
<name>A0A653I1X0_9BACL</name>
<feature type="transmembrane region" description="Helical" evidence="6">
    <location>
        <begin position="258"/>
        <end position="282"/>
    </location>
</feature>
<proteinExistence type="predicted"/>
<feature type="transmembrane region" description="Helical" evidence="6">
    <location>
        <begin position="161"/>
        <end position="180"/>
    </location>
</feature>
<keyword evidence="3 6" id="KW-0812">Transmembrane</keyword>
<evidence type="ECO:0000256" key="2">
    <source>
        <dbReference type="ARBA" id="ARBA00022475"/>
    </source>
</evidence>
<dbReference type="PROSITE" id="PS50156">
    <property type="entry name" value="SSD"/>
    <property type="match status" value="1"/>
</dbReference>
<dbReference type="EMBL" id="CABWKQ010000001">
    <property type="protein sequence ID" value="VWX32705.1"/>
    <property type="molecule type" value="Genomic_DNA"/>
</dbReference>
<dbReference type="RefSeq" id="WP_159172317.1">
    <property type="nucleotide sequence ID" value="NZ_LR732308.1"/>
</dbReference>
<sequence>MERLGQKIVRFRKSISLVWLIALIVLGYFALQLPDQLKGNGFTRDGEFQQVEQVLEQEFKQDPHQIIVLFEGDEPTIRKEMTRHVTLFRDIKGVGQVVGPTENPQAIRDGKGYLTVGTPDIEQKWTKAVENKVDVPNDVSVRLTGEPLIVDDLNTASKNDLVRAELIGVPAALLVLLIVFGTPLAAVLPLIMGLVTFIFGAGTLYFVAGQKELSIFVLNAVAMISLALGIDFSLLYVNRFREEQGKGYSIARAAEVSVATAGRSILFSGICVFVGLAGLLVIDVDVFQAVAIGTLVSVLGAVISAITLLPALLALFGAGLEKGRIFKSGSDRGEQRWRNLARFVMKRPVAITVFSLILLVPCLIPLRDLELNIPQASALPEDYASRLAFESWEKTFGDDGTDAVVLVEGDFSSEAGLRRLEEATRKFQADSGVKDVISGATLAEQNGLDLEQAVQIEQAKQQLTPWIAFDADVARVNVNLVGDPGDQASQDWVRKVREMGYTIGGPAAFNQEIYDEIYDKMPLALSVVLLATFLILLIAFRSILIPIKAILMNLLSLGATFGLLVILFESGLVFPAETIGILTPVFIFSLVFGLSMDYEVFLVSRMEEYYDETGDNDVATEMGLAKTSKIITSAALIMIVVTGAFAFTGVSPIKQLGVGIALAIFIDATIVRMLLVPALMKLFGHWNWWWPGGRRKRQTKWH</sequence>
<dbReference type="PANTHER" id="PTHR33406:SF13">
    <property type="entry name" value="MEMBRANE PROTEIN YDFJ"/>
    <property type="match status" value="1"/>
</dbReference>
<feature type="domain" description="SSD" evidence="7">
    <location>
        <begin position="186"/>
        <end position="315"/>
    </location>
</feature>
<evidence type="ECO:0000256" key="5">
    <source>
        <dbReference type="ARBA" id="ARBA00023136"/>
    </source>
</evidence>
<feature type="transmembrane region" description="Helical" evidence="6">
    <location>
        <begin position="12"/>
        <end position="31"/>
    </location>
</feature>
<feature type="transmembrane region" description="Helical" evidence="6">
    <location>
        <begin position="574"/>
        <end position="596"/>
    </location>
</feature>
<feature type="transmembrane region" description="Helical" evidence="6">
    <location>
        <begin position="187"/>
        <end position="207"/>
    </location>
</feature>
<accession>A0A653I1X0</accession>
<keyword evidence="4 6" id="KW-1133">Transmembrane helix</keyword>
<dbReference type="Proteomes" id="UP000439752">
    <property type="component" value="Unassembled WGS sequence"/>
</dbReference>
<feature type="transmembrane region" description="Helical" evidence="6">
    <location>
        <begin position="288"/>
        <end position="318"/>
    </location>
</feature>
<evidence type="ECO:0000313" key="9">
    <source>
        <dbReference type="Proteomes" id="UP000439752"/>
    </source>
</evidence>
<dbReference type="PANTHER" id="PTHR33406">
    <property type="entry name" value="MEMBRANE PROTEIN MJ1562-RELATED"/>
    <property type="match status" value="1"/>
</dbReference>
<feature type="transmembrane region" description="Helical" evidence="6">
    <location>
        <begin position="523"/>
        <end position="543"/>
    </location>
</feature>
<evidence type="ECO:0000256" key="6">
    <source>
        <dbReference type="SAM" id="Phobius"/>
    </source>
</evidence>
<dbReference type="AlphaFoldDB" id="A0A653I1X0"/>
<feature type="transmembrane region" description="Helical" evidence="6">
    <location>
        <begin position="213"/>
        <end position="237"/>
    </location>
</feature>
<feature type="transmembrane region" description="Helical" evidence="6">
    <location>
        <begin position="656"/>
        <end position="675"/>
    </location>
</feature>
<keyword evidence="9" id="KW-1185">Reference proteome</keyword>
<dbReference type="Gene3D" id="1.20.1640.10">
    <property type="entry name" value="Multidrug efflux transporter AcrB transmembrane domain"/>
    <property type="match status" value="2"/>
</dbReference>
<keyword evidence="5 6" id="KW-0472">Membrane</keyword>
<feature type="transmembrane region" description="Helical" evidence="6">
    <location>
        <begin position="550"/>
        <end position="568"/>
    </location>
</feature>
<evidence type="ECO:0000256" key="4">
    <source>
        <dbReference type="ARBA" id="ARBA00022989"/>
    </source>
</evidence>
<reference evidence="8 9" key="1">
    <citation type="submission" date="2019-10" db="EMBL/GenBank/DDBJ databases">
        <authorList>
            <person name="Karimi E."/>
        </authorList>
    </citation>
    <scope>NUCLEOTIDE SEQUENCE [LARGE SCALE GENOMIC DNA]</scope>
    <source>
        <strain evidence="8">Exiguobacterium sp. 9Y</strain>
    </source>
</reference>
<gene>
    <name evidence="8" type="ORF">EXIGUO9Y_10016</name>
</gene>
<evidence type="ECO:0000256" key="3">
    <source>
        <dbReference type="ARBA" id="ARBA00022692"/>
    </source>
</evidence>
<dbReference type="Pfam" id="PF03176">
    <property type="entry name" value="MMPL"/>
    <property type="match status" value="2"/>
</dbReference>
<dbReference type="InterPro" id="IPR000731">
    <property type="entry name" value="SSD"/>
</dbReference>
<evidence type="ECO:0000259" key="7">
    <source>
        <dbReference type="PROSITE" id="PS50156"/>
    </source>
</evidence>
<protein>
    <recommendedName>
        <fullName evidence="7">SSD domain-containing protein</fullName>
    </recommendedName>
</protein>
<dbReference type="GO" id="GO:0005886">
    <property type="term" value="C:plasma membrane"/>
    <property type="evidence" value="ECO:0007669"/>
    <property type="project" value="UniProtKB-SubCell"/>
</dbReference>
<feature type="transmembrane region" description="Helical" evidence="6">
    <location>
        <begin position="630"/>
        <end position="650"/>
    </location>
</feature>
<evidence type="ECO:0000256" key="1">
    <source>
        <dbReference type="ARBA" id="ARBA00004651"/>
    </source>
</evidence>
<dbReference type="InterPro" id="IPR004869">
    <property type="entry name" value="MMPL_dom"/>
</dbReference>
<dbReference type="SUPFAM" id="SSF82866">
    <property type="entry name" value="Multidrug efflux transporter AcrB transmembrane domain"/>
    <property type="match status" value="2"/>
</dbReference>
<keyword evidence="2" id="KW-1003">Cell membrane</keyword>
<evidence type="ECO:0000313" key="8">
    <source>
        <dbReference type="EMBL" id="VWX32705.1"/>
    </source>
</evidence>
<comment type="subcellular location">
    <subcellularLocation>
        <location evidence="1">Cell membrane</location>
        <topology evidence="1">Multi-pass membrane protein</topology>
    </subcellularLocation>
</comment>